<comment type="caution">
    <text evidence="3">The sequence shown here is derived from an EMBL/GenBank/DDBJ whole genome shotgun (WGS) entry which is preliminary data.</text>
</comment>
<proteinExistence type="predicted"/>
<dbReference type="EMBL" id="QUSY01002360">
    <property type="protein sequence ID" value="RHY21500.1"/>
    <property type="molecule type" value="Genomic_DNA"/>
</dbReference>
<protein>
    <submittedName>
        <fullName evidence="3">Uncharacterized protein</fullName>
    </submittedName>
</protein>
<gene>
    <name evidence="3" type="ORF">DYB32_009799</name>
</gene>
<feature type="region of interest" description="Disordered" evidence="2">
    <location>
        <begin position="292"/>
        <end position="326"/>
    </location>
</feature>
<dbReference type="Proteomes" id="UP000285060">
    <property type="component" value="Unassembled WGS sequence"/>
</dbReference>
<sequence length="326" mass="37794">QEREIAGIIEMETKMAEIQKQNAAREAIEAKRKAEWEKEKKDRRAALMAAKHEREILKKKAEDAEAVARRIRAKREAEKEKALLEEMRKEEKQRQLVRPIGREKANQRIQLALEQNQHVMQKKKKDFDAKQALAAARAMEVHKKEMQGTCGSRHGPSIDRTPSWVDLKARAERNKKEEEIRVQRVEAARTHQQARVQTIVEKRSQLESHLDVVYHERVKDRALKSVEREMTLEEKKANVERIKKVEEFNRLQTLIKISQEDSRSRMIKLKKQALIEARKKIALASRCQLTGRCRESAMSPGKDKSRKKKLASSKSASDLDAAAAYL</sequence>
<reference evidence="3 4" key="1">
    <citation type="submission" date="2018-08" db="EMBL/GenBank/DDBJ databases">
        <title>Aphanomyces genome sequencing and annotation.</title>
        <authorList>
            <person name="Minardi D."/>
            <person name="Oidtmann B."/>
            <person name="Van Der Giezen M."/>
            <person name="Studholme D.J."/>
        </authorList>
    </citation>
    <scope>NUCLEOTIDE SEQUENCE [LARGE SCALE GENOMIC DNA]</scope>
    <source>
        <strain evidence="3 4">NJM0002</strain>
    </source>
</reference>
<feature type="coiled-coil region" evidence="1">
    <location>
        <begin position="11"/>
        <end position="122"/>
    </location>
</feature>
<dbReference type="VEuPathDB" id="FungiDB:H310_07430"/>
<accession>A0A3R6YX88</accession>
<evidence type="ECO:0000313" key="3">
    <source>
        <dbReference type="EMBL" id="RHY21500.1"/>
    </source>
</evidence>
<evidence type="ECO:0000256" key="1">
    <source>
        <dbReference type="SAM" id="Coils"/>
    </source>
</evidence>
<keyword evidence="1" id="KW-0175">Coiled coil</keyword>
<feature type="compositionally biased region" description="Low complexity" evidence="2">
    <location>
        <begin position="312"/>
        <end position="326"/>
    </location>
</feature>
<evidence type="ECO:0000313" key="4">
    <source>
        <dbReference type="Proteomes" id="UP000285060"/>
    </source>
</evidence>
<feature type="non-terminal residue" evidence="3">
    <location>
        <position position="1"/>
    </location>
</feature>
<keyword evidence="4" id="KW-1185">Reference proteome</keyword>
<organism evidence="3 4">
    <name type="scientific">Aphanomyces invadans</name>
    <dbReference type="NCBI Taxonomy" id="157072"/>
    <lineage>
        <taxon>Eukaryota</taxon>
        <taxon>Sar</taxon>
        <taxon>Stramenopiles</taxon>
        <taxon>Oomycota</taxon>
        <taxon>Saprolegniomycetes</taxon>
        <taxon>Saprolegniales</taxon>
        <taxon>Verrucalvaceae</taxon>
        <taxon>Aphanomyces</taxon>
    </lineage>
</organism>
<name>A0A3R6YX88_9STRA</name>
<evidence type="ECO:0000256" key="2">
    <source>
        <dbReference type="SAM" id="MobiDB-lite"/>
    </source>
</evidence>
<dbReference type="AlphaFoldDB" id="A0A3R6YX88"/>